<organism evidence="2 3">
    <name type="scientific">Sphingobium cloacae</name>
    <dbReference type="NCBI Taxonomy" id="120107"/>
    <lineage>
        <taxon>Bacteria</taxon>
        <taxon>Pseudomonadati</taxon>
        <taxon>Pseudomonadota</taxon>
        <taxon>Alphaproteobacteria</taxon>
        <taxon>Sphingomonadales</taxon>
        <taxon>Sphingomonadaceae</taxon>
        <taxon>Sphingobium</taxon>
    </lineage>
</organism>
<sequence>MLALVRPEPSEDAMAADYDTDAAPIVLPIPAERHGYAPPPGRRVLAFVGTSCIYALVAVGLFLSFEVSSPPPKPAAPLVVTLLPLASPPETPPKPKEAPKPIEKQDKKPTPPKVEPIMRTIAPVATLPAPQAQPIAPPAPTPPQPETAAPRTAPASPAPQASSNAPDTWEGRVLARLEKYRRYPGDARSARQQGVVYTASDQDQLFSADTANVSSRQKLSLELIEVDDRQRALFSAVQLEPWLT</sequence>
<feature type="region of interest" description="Disordered" evidence="1">
    <location>
        <begin position="86"/>
        <end position="114"/>
    </location>
</feature>
<gene>
    <name evidence="2" type="ORF">SCLO_1008940</name>
</gene>
<dbReference type="Gene3D" id="3.30.1150.10">
    <property type="match status" value="1"/>
</dbReference>
<dbReference type="OrthoDB" id="8703302at2"/>
<evidence type="ECO:0000313" key="2">
    <source>
        <dbReference type="EMBL" id="BAV63934.1"/>
    </source>
</evidence>
<feature type="region of interest" description="Disordered" evidence="1">
    <location>
        <begin position="130"/>
        <end position="170"/>
    </location>
</feature>
<name>A0A1E1F0B2_9SPHN</name>
<dbReference type="Proteomes" id="UP000218272">
    <property type="component" value="Chromosome SCLO_1"/>
</dbReference>
<accession>A0A1E1F0B2</accession>
<feature type="compositionally biased region" description="Low complexity" evidence="1">
    <location>
        <begin position="146"/>
        <end position="166"/>
    </location>
</feature>
<dbReference type="AlphaFoldDB" id="A0A1E1F0B2"/>
<protein>
    <submittedName>
        <fullName evidence="2">Uncharacterized protein</fullName>
    </submittedName>
</protein>
<evidence type="ECO:0000256" key="1">
    <source>
        <dbReference type="SAM" id="MobiDB-lite"/>
    </source>
</evidence>
<dbReference type="KEGG" id="sclo:SCLO_1008940"/>
<dbReference type="EMBL" id="AP017655">
    <property type="protein sequence ID" value="BAV63934.1"/>
    <property type="molecule type" value="Genomic_DNA"/>
</dbReference>
<feature type="compositionally biased region" description="Basic and acidic residues" evidence="1">
    <location>
        <begin position="93"/>
        <end position="109"/>
    </location>
</feature>
<feature type="compositionally biased region" description="Pro residues" evidence="1">
    <location>
        <begin position="135"/>
        <end position="145"/>
    </location>
</feature>
<reference evidence="2 3" key="1">
    <citation type="submission" date="2016-10" db="EMBL/GenBank/DDBJ databases">
        <title>Complete Genome Sequence of the Nonylphenol-Degrading Bacterium Sphingobium cloacae JCM 10874T.</title>
        <authorList>
            <person name="Ootsuka M."/>
            <person name="Nishizawa T."/>
            <person name="Ohta H."/>
        </authorList>
    </citation>
    <scope>NUCLEOTIDE SEQUENCE [LARGE SCALE GENOMIC DNA]</scope>
    <source>
        <strain evidence="2 3">JCM 10874</strain>
    </source>
</reference>
<dbReference type="RefSeq" id="WP_066521730.1">
    <property type="nucleotide sequence ID" value="NZ_AP017655.1"/>
</dbReference>
<evidence type="ECO:0000313" key="3">
    <source>
        <dbReference type="Proteomes" id="UP000218272"/>
    </source>
</evidence>
<keyword evidence="3" id="KW-1185">Reference proteome</keyword>
<proteinExistence type="predicted"/>